<gene>
    <name evidence="1" type="ORF">BSU04_38145</name>
</gene>
<organism evidence="1 2">
    <name type="scientific">Caballeronia sordidicola</name>
    <name type="common">Burkholderia sordidicola</name>
    <dbReference type="NCBI Taxonomy" id="196367"/>
    <lineage>
        <taxon>Bacteria</taxon>
        <taxon>Pseudomonadati</taxon>
        <taxon>Pseudomonadota</taxon>
        <taxon>Betaproteobacteria</taxon>
        <taxon>Burkholderiales</taxon>
        <taxon>Burkholderiaceae</taxon>
        <taxon>Caballeronia</taxon>
    </lineage>
</organism>
<evidence type="ECO:0000313" key="2">
    <source>
        <dbReference type="Proteomes" id="UP000214720"/>
    </source>
</evidence>
<name>A0A226WRE2_CABSO</name>
<evidence type="ECO:0000313" key="1">
    <source>
        <dbReference type="EMBL" id="OXC73168.1"/>
    </source>
</evidence>
<sequence>MNNGILPVMVKQVELAALHEDAGCARELTADLVARALVRHDGTRIPIGLPEWQSQALLNGWDEIDRALKEDCEHTERFEIFQRETMSWLYDNETRHT</sequence>
<comment type="caution">
    <text evidence="1">The sequence shown here is derived from an EMBL/GenBank/DDBJ whole genome shotgun (WGS) entry which is preliminary data.</text>
</comment>
<proteinExistence type="predicted"/>
<reference evidence="2" key="1">
    <citation type="submission" date="2017-01" db="EMBL/GenBank/DDBJ databases">
        <title>Genome Analysis of Deinococcus marmoris KOPRI26562.</title>
        <authorList>
            <person name="Kim J.H."/>
            <person name="Oh H.-M."/>
        </authorList>
    </citation>
    <scope>NUCLEOTIDE SEQUENCE [LARGE SCALE GENOMIC DNA]</scope>
    <source>
        <strain evidence="2">PAMC 26633</strain>
    </source>
</reference>
<dbReference type="EMBL" id="MTHB01000256">
    <property type="protein sequence ID" value="OXC73168.1"/>
    <property type="molecule type" value="Genomic_DNA"/>
</dbReference>
<protein>
    <submittedName>
        <fullName evidence="1">3-isopropylmalate dehydratase small subunit</fullName>
    </submittedName>
</protein>
<dbReference type="AlphaFoldDB" id="A0A226WRE2"/>
<dbReference type="Proteomes" id="UP000214720">
    <property type="component" value="Unassembled WGS sequence"/>
</dbReference>
<accession>A0A226WRE2</accession>